<protein>
    <submittedName>
        <fullName evidence="1">Uncharacterized protein</fullName>
    </submittedName>
</protein>
<feature type="non-terminal residue" evidence="1">
    <location>
        <position position="1"/>
    </location>
</feature>
<dbReference type="AlphaFoldDB" id="A0A0F9A883"/>
<dbReference type="EMBL" id="LAZR01047383">
    <property type="protein sequence ID" value="KKK94350.1"/>
    <property type="molecule type" value="Genomic_DNA"/>
</dbReference>
<reference evidence="1" key="1">
    <citation type="journal article" date="2015" name="Nature">
        <title>Complex archaea that bridge the gap between prokaryotes and eukaryotes.</title>
        <authorList>
            <person name="Spang A."/>
            <person name="Saw J.H."/>
            <person name="Jorgensen S.L."/>
            <person name="Zaremba-Niedzwiedzka K."/>
            <person name="Martijn J."/>
            <person name="Lind A.E."/>
            <person name="van Eijk R."/>
            <person name="Schleper C."/>
            <person name="Guy L."/>
            <person name="Ettema T.J."/>
        </authorList>
    </citation>
    <scope>NUCLEOTIDE SEQUENCE</scope>
</reference>
<accession>A0A0F9A883</accession>
<gene>
    <name evidence="1" type="ORF">LCGC14_2683760</name>
</gene>
<evidence type="ECO:0000313" key="1">
    <source>
        <dbReference type="EMBL" id="KKK94350.1"/>
    </source>
</evidence>
<organism evidence="1">
    <name type="scientific">marine sediment metagenome</name>
    <dbReference type="NCBI Taxonomy" id="412755"/>
    <lineage>
        <taxon>unclassified sequences</taxon>
        <taxon>metagenomes</taxon>
        <taxon>ecological metagenomes</taxon>
    </lineage>
</organism>
<sequence>FEGIIAAGKERQERQTALKLNWPKLDYDTTYMNARELRFLLKSLDSLKRAISFVTWYQRKLKTKKGTRERKIAHYMELYTHRRWDLGINQHDPLTTKQKRGIRWAREQLKGSRNAK</sequence>
<proteinExistence type="predicted"/>
<name>A0A0F9A883_9ZZZZ</name>
<comment type="caution">
    <text evidence="1">The sequence shown here is derived from an EMBL/GenBank/DDBJ whole genome shotgun (WGS) entry which is preliminary data.</text>
</comment>